<dbReference type="AlphaFoldDB" id="A0A4U9DDZ8"/>
<dbReference type="Pfam" id="PF25967">
    <property type="entry name" value="RND-MFP_C"/>
    <property type="match status" value="1"/>
</dbReference>
<sequence length="116" mass="12164">MTVDQTTGSITLRAIFPNPDNSLLPGMFVRARLQEGTNPDALLVPQQGVTRTPRGDASVMVVGEGDKVEVRQVTATQAIGDKWLVTTGVKSGDRVIVTGAAKSKTRRAGESAGSSL</sequence>
<evidence type="ECO:0000313" key="5">
    <source>
        <dbReference type="EMBL" id="VTN14588.1"/>
    </source>
</evidence>
<dbReference type="InterPro" id="IPR058627">
    <property type="entry name" value="MdtA-like_C"/>
</dbReference>
<comment type="similarity">
    <text evidence="2">Belongs to the membrane fusion protein (MFP) (TC 8.A.1) family.</text>
</comment>
<name>A0A4U9DDZ8_RAOTE</name>
<dbReference type="PANTHER" id="PTHR30158">
    <property type="entry name" value="ACRA/E-RELATED COMPONENT OF DRUG EFFLUX TRANSPORTER"/>
    <property type="match status" value="1"/>
</dbReference>
<protein>
    <submittedName>
        <fullName evidence="5">Acriflavine resistance protein A</fullName>
    </submittedName>
</protein>
<evidence type="ECO:0000256" key="1">
    <source>
        <dbReference type="ARBA" id="ARBA00004533"/>
    </source>
</evidence>
<dbReference type="PANTHER" id="PTHR30158:SF3">
    <property type="entry name" value="MULTIDRUG EFFLUX PUMP SUBUNIT ACRA-RELATED"/>
    <property type="match status" value="1"/>
</dbReference>
<evidence type="ECO:0000313" key="6">
    <source>
        <dbReference type="Proteomes" id="UP000339249"/>
    </source>
</evidence>
<dbReference type="Proteomes" id="UP000339249">
    <property type="component" value="Unassembled WGS sequence"/>
</dbReference>
<dbReference type="FunFam" id="2.40.420.20:FF:000001">
    <property type="entry name" value="Efflux RND transporter periplasmic adaptor subunit"/>
    <property type="match status" value="1"/>
</dbReference>
<proteinExistence type="inferred from homology"/>
<accession>A0A4U9DDZ8</accession>
<dbReference type="Gene3D" id="2.40.30.170">
    <property type="match status" value="1"/>
</dbReference>
<dbReference type="GO" id="GO:0015721">
    <property type="term" value="P:bile acid and bile salt transport"/>
    <property type="evidence" value="ECO:0007669"/>
    <property type="project" value="TreeGrafter"/>
</dbReference>
<feature type="domain" description="Multidrug resistance protein MdtA-like C-terminal permuted SH3" evidence="4">
    <location>
        <begin position="40"/>
        <end position="100"/>
    </location>
</feature>
<gene>
    <name evidence="5" type="primary">acrA_3</name>
    <name evidence="5" type="ORF">NCTC9185_06652</name>
</gene>
<dbReference type="InterPro" id="IPR058626">
    <property type="entry name" value="MdtA-like_b-barrel"/>
</dbReference>
<dbReference type="EMBL" id="CABDVU010000001">
    <property type="protein sequence ID" value="VTN14588.1"/>
    <property type="molecule type" value="Genomic_DNA"/>
</dbReference>
<dbReference type="SUPFAM" id="SSF111369">
    <property type="entry name" value="HlyD-like secretion proteins"/>
    <property type="match status" value="1"/>
</dbReference>
<evidence type="ECO:0000256" key="2">
    <source>
        <dbReference type="ARBA" id="ARBA00009477"/>
    </source>
</evidence>
<dbReference type="GO" id="GO:0046677">
    <property type="term" value="P:response to antibiotic"/>
    <property type="evidence" value="ECO:0007669"/>
    <property type="project" value="TreeGrafter"/>
</dbReference>
<organism evidence="5 6">
    <name type="scientific">Raoultella terrigena</name>
    <name type="common">Klebsiella terrigena</name>
    <dbReference type="NCBI Taxonomy" id="577"/>
    <lineage>
        <taxon>Bacteria</taxon>
        <taxon>Pseudomonadati</taxon>
        <taxon>Pseudomonadota</taxon>
        <taxon>Gammaproteobacteria</taxon>
        <taxon>Enterobacterales</taxon>
        <taxon>Enterobacteriaceae</taxon>
        <taxon>Klebsiella/Raoultella group</taxon>
        <taxon>Raoultella</taxon>
    </lineage>
</organism>
<dbReference type="GO" id="GO:0005886">
    <property type="term" value="C:plasma membrane"/>
    <property type="evidence" value="ECO:0007669"/>
    <property type="project" value="UniProtKB-SubCell"/>
</dbReference>
<evidence type="ECO:0000259" key="4">
    <source>
        <dbReference type="Pfam" id="PF25967"/>
    </source>
</evidence>
<feature type="domain" description="Multidrug resistance protein MdtA-like beta-barrel" evidence="3">
    <location>
        <begin position="2"/>
        <end position="37"/>
    </location>
</feature>
<dbReference type="GO" id="GO:0055085">
    <property type="term" value="P:transmembrane transport"/>
    <property type="evidence" value="ECO:0007669"/>
    <property type="project" value="InterPro"/>
</dbReference>
<dbReference type="Gene3D" id="2.40.420.20">
    <property type="match status" value="1"/>
</dbReference>
<dbReference type="Pfam" id="PF25944">
    <property type="entry name" value="Beta-barrel_RND"/>
    <property type="match status" value="1"/>
</dbReference>
<evidence type="ECO:0000259" key="3">
    <source>
        <dbReference type="Pfam" id="PF25944"/>
    </source>
</evidence>
<reference evidence="5 6" key="1">
    <citation type="submission" date="2019-04" db="EMBL/GenBank/DDBJ databases">
        <authorList>
            <consortium name="Pathogen Informatics"/>
        </authorList>
    </citation>
    <scope>NUCLEOTIDE SEQUENCE [LARGE SCALE GENOMIC DNA]</scope>
    <source>
        <strain evidence="5 6">NCTC9185</strain>
    </source>
</reference>
<comment type="subcellular location">
    <subcellularLocation>
        <location evidence="1">Cell inner membrane</location>
    </subcellularLocation>
</comment>